<evidence type="ECO:0000313" key="2">
    <source>
        <dbReference type="Proteomes" id="UP001589607"/>
    </source>
</evidence>
<accession>A0ABV5GIK6</accession>
<name>A0ABV5GIK6_9FLAO</name>
<evidence type="ECO:0000313" key="1">
    <source>
        <dbReference type="EMBL" id="MFB9095166.1"/>
    </source>
</evidence>
<gene>
    <name evidence="1" type="ORF">ACFFVF_01445</name>
</gene>
<dbReference type="EMBL" id="JBHMEY010000003">
    <property type="protein sequence ID" value="MFB9095166.1"/>
    <property type="molecule type" value="Genomic_DNA"/>
</dbReference>
<comment type="caution">
    <text evidence="1">The sequence shown here is derived from an EMBL/GenBank/DDBJ whole genome shotgun (WGS) entry which is preliminary data.</text>
</comment>
<sequence length="205" mass="23660">MKKNLFLFAFVILLFSCKKTEIRPIETTKKLKEKGLPKRESSQSFDYSKFTISKGKMGTLKIGMTCHEADKLLSDLTKKETDPFNFGFDGGGKAYIYYFEEEPILSLIPEFETDTIIAIIALTKEITTKNGLHPNASVSEILQKIPKLKVNYNPMMDWEYMTDENNNWDFIFATDPNHQIGNYTAIEEPTKPIRLEIKCDWITIH</sequence>
<organism evidence="1 2">
    <name type="scientific">Flavobacterium jumunjinense</name>
    <dbReference type="NCBI Taxonomy" id="998845"/>
    <lineage>
        <taxon>Bacteria</taxon>
        <taxon>Pseudomonadati</taxon>
        <taxon>Bacteroidota</taxon>
        <taxon>Flavobacteriia</taxon>
        <taxon>Flavobacteriales</taxon>
        <taxon>Flavobacteriaceae</taxon>
        <taxon>Flavobacterium</taxon>
    </lineage>
</organism>
<protein>
    <recommendedName>
        <fullName evidence="3">Lipoprotein</fullName>
    </recommendedName>
</protein>
<evidence type="ECO:0008006" key="3">
    <source>
        <dbReference type="Google" id="ProtNLM"/>
    </source>
</evidence>
<dbReference type="RefSeq" id="WP_236456704.1">
    <property type="nucleotide sequence ID" value="NZ_CBCSGE010000025.1"/>
</dbReference>
<dbReference type="Proteomes" id="UP001589607">
    <property type="component" value="Unassembled WGS sequence"/>
</dbReference>
<keyword evidence="2" id="KW-1185">Reference proteome</keyword>
<dbReference type="PROSITE" id="PS51257">
    <property type="entry name" value="PROKAR_LIPOPROTEIN"/>
    <property type="match status" value="1"/>
</dbReference>
<reference evidence="1 2" key="1">
    <citation type="submission" date="2024-09" db="EMBL/GenBank/DDBJ databases">
        <authorList>
            <person name="Sun Q."/>
            <person name="Mori K."/>
        </authorList>
    </citation>
    <scope>NUCLEOTIDE SEQUENCE [LARGE SCALE GENOMIC DNA]</scope>
    <source>
        <strain evidence="1 2">CECT 7955</strain>
    </source>
</reference>
<proteinExistence type="predicted"/>